<dbReference type="GeneID" id="93823650"/>
<keyword evidence="1" id="KW-1133">Transmembrane helix</keyword>
<evidence type="ECO:0000313" key="5">
    <source>
        <dbReference type="EMBL" id="QQM98535.1"/>
    </source>
</evidence>
<dbReference type="EMBL" id="QQPC01000003">
    <property type="protein sequence ID" value="REA84226.1"/>
    <property type="molecule type" value="Genomic_DNA"/>
</dbReference>
<name>A0A161UBT6_STAPS</name>
<feature type="transmembrane region" description="Helical" evidence="1">
    <location>
        <begin position="35"/>
        <end position="58"/>
    </location>
</feature>
<evidence type="ECO:0000313" key="2">
    <source>
        <dbReference type="EMBL" id="EGQ4384075.1"/>
    </source>
</evidence>
<evidence type="ECO:0000313" key="4">
    <source>
        <dbReference type="EMBL" id="PWZ97101.1"/>
    </source>
</evidence>
<feature type="transmembrane region" description="Helical" evidence="1">
    <location>
        <begin position="65"/>
        <end position="81"/>
    </location>
</feature>
<evidence type="ECO:0000256" key="1">
    <source>
        <dbReference type="SAM" id="Phobius"/>
    </source>
</evidence>
<keyword evidence="11" id="KW-1185">Reference proteome</keyword>
<dbReference type="AlphaFoldDB" id="A0A161UBT6"/>
<dbReference type="STRING" id="937773.SPSINT_1981"/>
<keyword evidence="1" id="KW-0472">Membrane</keyword>
<reference evidence="7 8" key="1">
    <citation type="journal article" date="2018" name="Vet. Microbiol.">
        <title>Clonal diversity and geographic distribution of methicillin-resistant Staphylococcus pseudintermedius from Australian animals: Discovery of novel sequence types.</title>
        <authorList>
            <person name="Worthing K.A."/>
            <person name="Abraham S."/>
            <person name="Coombs G.W."/>
            <person name="Pang S."/>
            <person name="Saputra S."/>
            <person name="Jordan D."/>
            <person name="Trott D.J."/>
            <person name="Norris J.M."/>
        </authorList>
    </citation>
    <scope>NUCLEOTIDE SEQUENCE [LARGE SCALE GENOMIC DNA]</scope>
    <source>
        <strain evidence="3 8">ST525 1</strain>
        <strain evidence="4 7">ST71 3</strain>
    </source>
</reference>
<organism evidence="3 8">
    <name type="scientific">Staphylococcus pseudintermedius</name>
    <dbReference type="NCBI Taxonomy" id="283734"/>
    <lineage>
        <taxon>Bacteria</taxon>
        <taxon>Bacillati</taxon>
        <taxon>Bacillota</taxon>
        <taxon>Bacilli</taxon>
        <taxon>Bacillales</taxon>
        <taxon>Staphylococcaceae</taxon>
        <taxon>Staphylococcus</taxon>
        <taxon>Staphylococcus intermedius group</taxon>
    </lineage>
</organism>
<dbReference type="EMBL" id="CP066884">
    <property type="protein sequence ID" value="QQM98535.1"/>
    <property type="molecule type" value="Genomic_DNA"/>
</dbReference>
<dbReference type="Proteomes" id="UP000246800">
    <property type="component" value="Unassembled WGS sequence"/>
</dbReference>
<feature type="transmembrane region" description="Helical" evidence="1">
    <location>
        <begin position="87"/>
        <end position="104"/>
    </location>
</feature>
<evidence type="ECO:0000313" key="10">
    <source>
        <dbReference type="Proteomes" id="UP000595859"/>
    </source>
</evidence>
<dbReference type="OrthoDB" id="2413616at2"/>
<evidence type="ECO:0000313" key="6">
    <source>
        <dbReference type="EMBL" id="REA84226.1"/>
    </source>
</evidence>
<evidence type="ECO:0000313" key="9">
    <source>
        <dbReference type="Proteomes" id="UP000256409"/>
    </source>
</evidence>
<evidence type="ECO:0000313" key="7">
    <source>
        <dbReference type="Proteomes" id="UP000246351"/>
    </source>
</evidence>
<evidence type="ECO:0000313" key="8">
    <source>
        <dbReference type="Proteomes" id="UP000246800"/>
    </source>
</evidence>
<sequence>MDRTRIIRGVLISIILGLLFFFLNQTQSTYTTTELLLRSVLVAIVFAVLYFVVFTILSHDTRRRIYGPPLLIGIILGILVGQWLEHAIVGLALGVAVGLIVGAIRQRFFKE</sequence>
<reference evidence="6" key="2">
    <citation type="journal article" date="2018" name="Vet. Microbiol.">
        <title>Methicillin-resistant staphylococci amongst veterinary personnel, personnel-owned pets, patients and the hospital environment of two small animal veterinary hospitals.</title>
        <authorList>
            <person name="Worthing K.A."/>
            <person name="Brown J."/>
            <person name="Gerber L."/>
            <person name="Abraham S."/>
            <person name="Trott D."/>
            <person name="Norris J.M."/>
        </authorList>
    </citation>
    <scope>NUCLEOTIDE SEQUENCE</scope>
    <source>
        <strain evidence="6">ST496-2</strain>
    </source>
</reference>
<keyword evidence="1" id="KW-0812">Transmembrane</keyword>
<reference evidence="5 10" key="5">
    <citation type="submission" date="2020-12" db="EMBL/GenBank/DDBJ databases">
        <title>Whole genome sequencing and de novo assembly of Staphylococcus pseudintermedius: a novel pangenome approach to unravel pathogenesis of canine pyoderma.</title>
        <authorList>
            <person name="Ferrer L."/>
            <person name="Perez D."/>
            <person name="Fonticoba R."/>
            <person name="Vines J."/>
            <person name="Fabregas N."/>
            <person name="Madronero S."/>
            <person name="Meroni G."/>
            <person name="Martino P."/>
            <person name="Martinez S."/>
            <person name="Cusco A."/>
            <person name="Migura L."/>
            <person name="Francino O."/>
        </authorList>
    </citation>
    <scope>NUCLEOTIDE SEQUENCE [LARGE SCALE GENOMIC DNA]</scope>
    <source>
        <strain evidence="5 10">HSP080</strain>
    </source>
</reference>
<dbReference type="eggNOG" id="ENOG503059J">
    <property type="taxonomic scope" value="Bacteria"/>
</dbReference>
<protein>
    <submittedName>
        <fullName evidence="3">Uncharacterized protein</fullName>
    </submittedName>
</protein>
<dbReference type="EMBL" id="AAXKXX010000002">
    <property type="protein sequence ID" value="EGQ4384075.1"/>
    <property type="molecule type" value="Genomic_DNA"/>
</dbReference>
<accession>A0A161UBT6</accession>
<gene>
    <name evidence="3" type="ORF">DD902_02500</name>
    <name evidence="4" type="ORF">DD924_12915</name>
    <name evidence="6" type="ORF">DV961_00295</name>
    <name evidence="2" type="ORF">EGV54_03045</name>
    <name evidence="5" type="ORF">JGZ15_02370</name>
</gene>
<feature type="transmembrane region" description="Helical" evidence="1">
    <location>
        <begin position="7"/>
        <end position="23"/>
    </location>
</feature>
<evidence type="ECO:0000313" key="11">
    <source>
        <dbReference type="Proteomes" id="UP000600220"/>
    </source>
</evidence>
<reference evidence="9" key="3">
    <citation type="journal article" date="2018" name="Vet. Microbiol.">
        <title>Molecular epidemiology of methicillin-resistant staphylococci amongst veterinary personnel, personnel-owned pets, patients and the hospital environment of two companion animal veterinary hospitals.</title>
        <authorList>
            <person name="Worthing K.A."/>
            <person name="Brown J."/>
            <person name="Gerber L."/>
            <person name="Abraham S."/>
            <person name="Trott D."/>
            <person name="Norris J.M."/>
        </authorList>
    </citation>
    <scope>NUCLEOTIDE SEQUENCE [LARGE SCALE GENOMIC DNA]</scope>
    <source>
        <strain evidence="9">ST496-2</strain>
    </source>
</reference>
<evidence type="ECO:0000313" key="3">
    <source>
        <dbReference type="EMBL" id="PWZ76594.1"/>
    </source>
</evidence>
<dbReference type="EMBL" id="QEIV01001300">
    <property type="protein sequence ID" value="PWZ97101.1"/>
    <property type="molecule type" value="Genomic_DNA"/>
</dbReference>
<dbReference type="Proteomes" id="UP000246351">
    <property type="component" value="Unassembled WGS sequence"/>
</dbReference>
<dbReference type="Proteomes" id="UP000595859">
    <property type="component" value="Chromosome"/>
</dbReference>
<dbReference type="Proteomes" id="UP000600220">
    <property type="component" value="Unassembled WGS sequence"/>
</dbReference>
<dbReference type="EMBL" id="QEIT01000011">
    <property type="protein sequence ID" value="PWZ76594.1"/>
    <property type="molecule type" value="Genomic_DNA"/>
</dbReference>
<reference evidence="2 11" key="4">
    <citation type="submission" date="2018-11" db="EMBL/GenBank/DDBJ databases">
        <authorList>
            <consortium name="Veterinary Laboratory Investigation and Response Network"/>
        </authorList>
    </citation>
    <scope>NUCLEOTIDE SEQUENCE [LARGE SCALE GENOMIC DNA]</scope>
    <source>
        <strain evidence="2 11">SPSE-18-VL-LA-PA-Ryan-0021</strain>
    </source>
</reference>
<dbReference type="Proteomes" id="UP000256409">
    <property type="component" value="Unassembled WGS sequence"/>
</dbReference>
<dbReference type="RefSeq" id="WP_015729553.1">
    <property type="nucleotide sequence ID" value="NZ_AP019372.1"/>
</dbReference>
<proteinExistence type="predicted"/>